<reference evidence="2" key="2">
    <citation type="submission" date="2020-05" db="UniProtKB">
        <authorList>
            <consortium name="EnsemblMetazoa"/>
        </authorList>
    </citation>
    <scope>IDENTIFICATION</scope>
    <source>
        <strain evidence="2">wikel</strain>
    </source>
</reference>
<reference evidence="1 3" key="1">
    <citation type="submission" date="2008-03" db="EMBL/GenBank/DDBJ databases">
        <title>Annotation of Ixodes scapularis.</title>
        <authorList>
            <consortium name="Ixodes scapularis Genome Project Consortium"/>
            <person name="Caler E."/>
            <person name="Hannick L.I."/>
            <person name="Bidwell S."/>
            <person name="Joardar V."/>
            <person name="Thiagarajan M."/>
            <person name="Amedeo P."/>
            <person name="Galinsky K.J."/>
            <person name="Schobel S."/>
            <person name="Inman J."/>
            <person name="Hostetler J."/>
            <person name="Miller J."/>
            <person name="Hammond M."/>
            <person name="Megy K."/>
            <person name="Lawson D."/>
            <person name="Kodira C."/>
            <person name="Sutton G."/>
            <person name="Meyer J."/>
            <person name="Hill C.A."/>
            <person name="Birren B."/>
            <person name="Nene V."/>
            <person name="Collins F."/>
            <person name="Alarcon-Chaidez F."/>
            <person name="Wikel S."/>
            <person name="Strausberg R."/>
        </authorList>
    </citation>
    <scope>NUCLEOTIDE SEQUENCE [LARGE SCALE GENOMIC DNA]</scope>
    <source>
        <strain evidence="3">Wikel</strain>
        <strain evidence="1">Wikel colony</strain>
    </source>
</reference>
<dbReference type="EnsemblMetazoa" id="ISCW009343-RA">
    <property type="protein sequence ID" value="ISCW009343-PA"/>
    <property type="gene ID" value="ISCW009343"/>
</dbReference>
<dbReference type="EMBL" id="DS831661">
    <property type="protein sequence ID" value="EEC12294.1"/>
    <property type="molecule type" value="Genomic_DNA"/>
</dbReference>
<dbReference type="VEuPathDB" id="VectorBase:ISCW009343"/>
<dbReference type="AlphaFoldDB" id="B7Q0C2"/>
<proteinExistence type="predicted"/>
<name>B7Q0C2_IXOSC</name>
<dbReference type="VEuPathDB" id="VectorBase:ISCI009343"/>
<evidence type="ECO:0000313" key="3">
    <source>
        <dbReference type="Proteomes" id="UP000001555"/>
    </source>
</evidence>
<evidence type="ECO:0000313" key="2">
    <source>
        <dbReference type="EnsemblMetazoa" id="ISCW009343-PA"/>
    </source>
</evidence>
<dbReference type="InParanoid" id="B7Q0C2"/>
<protein>
    <submittedName>
        <fullName evidence="1 2">Uncharacterized protein</fullName>
    </submittedName>
</protein>
<evidence type="ECO:0000313" key="1">
    <source>
        <dbReference type="EMBL" id="EEC12294.1"/>
    </source>
</evidence>
<sequence>MSSFRTSTLGDHSLQSVIKRAYKELAGLPFGWAAFYIEMDDWNGACPNSTKNKPQRLLELVKPLKKQLQSG</sequence>
<dbReference type="HOGENOM" id="CLU_2742882_0_0_1"/>
<dbReference type="EMBL" id="ABJB010999196">
    <property type="status" value="NOT_ANNOTATED_CDS"/>
    <property type="molecule type" value="Genomic_DNA"/>
</dbReference>
<accession>B7Q0C2</accession>
<dbReference type="PaxDb" id="6945-B7Q0C2"/>
<organism>
    <name type="scientific">Ixodes scapularis</name>
    <name type="common">Black-legged tick</name>
    <name type="synonym">Deer tick</name>
    <dbReference type="NCBI Taxonomy" id="6945"/>
    <lineage>
        <taxon>Eukaryota</taxon>
        <taxon>Metazoa</taxon>
        <taxon>Ecdysozoa</taxon>
        <taxon>Arthropoda</taxon>
        <taxon>Chelicerata</taxon>
        <taxon>Arachnida</taxon>
        <taxon>Acari</taxon>
        <taxon>Parasitiformes</taxon>
        <taxon>Ixodida</taxon>
        <taxon>Ixodoidea</taxon>
        <taxon>Ixodidae</taxon>
        <taxon>Ixodinae</taxon>
        <taxon>Ixodes</taxon>
    </lineage>
</organism>
<dbReference type="VEuPathDB" id="VectorBase:ISCP_014340"/>
<keyword evidence="3" id="KW-1185">Reference proteome</keyword>
<dbReference type="Proteomes" id="UP000001555">
    <property type="component" value="Unassembled WGS sequence"/>
</dbReference>
<gene>
    <name evidence="1" type="ORF">IscW_ISCW009343</name>
</gene>